<keyword evidence="2" id="KW-0547">Nucleotide-binding</keyword>
<feature type="domain" description="ABC transporter" evidence="6">
    <location>
        <begin position="348"/>
        <end position="536"/>
    </location>
</feature>
<keyword evidence="3" id="KW-0067">ATP-binding</keyword>
<dbReference type="FunFam" id="3.40.50.300:FF:001320">
    <property type="entry name" value="Heme ABC transporter ATP-binding protein"/>
    <property type="match status" value="1"/>
</dbReference>
<dbReference type="PROSITE" id="PS50893">
    <property type="entry name" value="ABC_TRANSPORTER_2"/>
    <property type="match status" value="2"/>
</dbReference>
<keyword evidence="4" id="KW-0175">Coiled coil</keyword>
<dbReference type="Proteomes" id="UP000031166">
    <property type="component" value="Unassembled WGS sequence"/>
</dbReference>
<dbReference type="PANTHER" id="PTHR19211">
    <property type="entry name" value="ATP-BINDING TRANSPORT PROTEIN-RELATED"/>
    <property type="match status" value="1"/>
</dbReference>
<feature type="compositionally biased region" description="Basic and acidic residues" evidence="5">
    <location>
        <begin position="268"/>
        <end position="282"/>
    </location>
</feature>
<proteinExistence type="predicted"/>
<dbReference type="EMBL" id="JWSY01000017">
    <property type="protein sequence ID" value="KIC57188.1"/>
    <property type="molecule type" value="Genomic_DNA"/>
</dbReference>
<evidence type="ECO:0000256" key="4">
    <source>
        <dbReference type="SAM" id="Coils"/>
    </source>
</evidence>
<evidence type="ECO:0000259" key="6">
    <source>
        <dbReference type="PROSITE" id="PS50893"/>
    </source>
</evidence>
<comment type="caution">
    <text evidence="7">The sequence shown here is derived from an EMBL/GenBank/DDBJ whole genome shotgun (WGS) entry which is preliminary data.</text>
</comment>
<feature type="domain" description="ABC transporter" evidence="6">
    <location>
        <begin position="15"/>
        <end position="246"/>
    </location>
</feature>
<feature type="coiled-coil region" evidence="4">
    <location>
        <begin position="305"/>
        <end position="332"/>
    </location>
</feature>
<dbReference type="PANTHER" id="PTHR19211:SF6">
    <property type="entry name" value="BLL7188 PROTEIN"/>
    <property type="match status" value="1"/>
</dbReference>
<dbReference type="STRING" id="172043.RM53_10190"/>
<evidence type="ECO:0000313" key="7">
    <source>
        <dbReference type="EMBL" id="KIC57188.1"/>
    </source>
</evidence>
<evidence type="ECO:0000256" key="5">
    <source>
        <dbReference type="SAM" id="MobiDB-lite"/>
    </source>
</evidence>
<dbReference type="AlphaFoldDB" id="A0A0B4DSF0"/>
<organism evidence="7 8">
    <name type="scientific">Brevundimonas nasdae</name>
    <dbReference type="NCBI Taxonomy" id="172043"/>
    <lineage>
        <taxon>Bacteria</taxon>
        <taxon>Pseudomonadati</taxon>
        <taxon>Pseudomonadota</taxon>
        <taxon>Alphaproteobacteria</taxon>
        <taxon>Caulobacterales</taxon>
        <taxon>Caulobacteraceae</taxon>
        <taxon>Brevundimonas</taxon>
    </lineage>
</organism>
<dbReference type="InterPro" id="IPR003439">
    <property type="entry name" value="ABC_transporter-like_ATP-bd"/>
</dbReference>
<dbReference type="Pfam" id="PF00005">
    <property type="entry name" value="ABC_tran"/>
    <property type="match status" value="2"/>
</dbReference>
<dbReference type="InterPro" id="IPR003593">
    <property type="entry name" value="AAA+_ATPase"/>
</dbReference>
<dbReference type="SMART" id="SM00382">
    <property type="entry name" value="AAA"/>
    <property type="match status" value="2"/>
</dbReference>
<evidence type="ECO:0000256" key="3">
    <source>
        <dbReference type="ARBA" id="ARBA00022840"/>
    </source>
</evidence>
<dbReference type="RefSeq" id="WP_039246458.1">
    <property type="nucleotide sequence ID" value="NZ_JWSY01000017.1"/>
</dbReference>
<sequence>MPISPSRNASPSALATLDKVAARTPDGATLFDNLSLTFGPERTGVVGRNGAGKTTLLRLISGEASPAEGAVARTGTIGVLDQRYEPTPDETVAQTLGVGAALAVLARVLAGQGTADDLAEADWTLETRLDEALRDVGLPEVDLERLTSSLSGGEQTRLRLAGLRLCRPDLILLDEPTNHLDAQARALVADIIARWDGGVVVVSHDRNLLRRMDRILEVSSLGVASYGGGYDAYVERKALEREAATRDLAEAQRDLARVGGEAQQRAEAQSRRDAAGRRKAAKGDMPKILLGARAERAENTGGRGRLLAERQAEAAQDALASAQARVERTRTLAIPMPTTGLPAGRAVLTLDQAGWATPEGRTIVGPVDLKLAGAERVAITGPNGAGKTTLLRLITGDLQPTTGAVDRPVRAVLLDQQVKILSPDETLVEAWRRLNPKGSVNDAQAALARFLFRNTAAQRRVGELSGGERLRAGLACVMTGATPPQLLVLDEPTNHLDLDAIAAVEEALNAYDGALIVVSHDVDFLTALKITRTVQL</sequence>
<evidence type="ECO:0000313" key="8">
    <source>
        <dbReference type="Proteomes" id="UP000031166"/>
    </source>
</evidence>
<dbReference type="CDD" id="cd03221">
    <property type="entry name" value="ABCF_EF-3"/>
    <property type="match status" value="2"/>
</dbReference>
<dbReference type="SUPFAM" id="SSF52540">
    <property type="entry name" value="P-loop containing nucleoside triphosphate hydrolases"/>
    <property type="match status" value="2"/>
</dbReference>
<accession>A0A0B4DSF0</accession>
<dbReference type="InterPro" id="IPR027417">
    <property type="entry name" value="P-loop_NTPase"/>
</dbReference>
<name>A0A0B4DSF0_9CAUL</name>
<gene>
    <name evidence="7" type="ORF">RM53_10190</name>
</gene>
<evidence type="ECO:0000256" key="2">
    <source>
        <dbReference type="ARBA" id="ARBA00022741"/>
    </source>
</evidence>
<keyword evidence="1" id="KW-0677">Repeat</keyword>
<feature type="region of interest" description="Disordered" evidence="5">
    <location>
        <begin position="256"/>
        <end position="282"/>
    </location>
</feature>
<reference evidence="7 8" key="1">
    <citation type="submission" date="2014-12" db="EMBL/GenBank/DDBJ databases">
        <title>Genome sequencing of Brevundimonas nasdae TPW30.</title>
        <authorList>
            <person name="Tan P.W."/>
            <person name="Chan K.-G."/>
        </authorList>
    </citation>
    <scope>NUCLEOTIDE SEQUENCE [LARGE SCALE GENOMIC DNA]</scope>
    <source>
        <strain evidence="7 8">TPW30</strain>
    </source>
</reference>
<evidence type="ECO:0000256" key="1">
    <source>
        <dbReference type="ARBA" id="ARBA00022737"/>
    </source>
</evidence>
<dbReference type="Gene3D" id="3.40.50.300">
    <property type="entry name" value="P-loop containing nucleotide triphosphate hydrolases"/>
    <property type="match status" value="2"/>
</dbReference>
<protein>
    <submittedName>
        <fullName evidence="7">ABC transporter</fullName>
    </submittedName>
</protein>
<dbReference type="GO" id="GO:0005524">
    <property type="term" value="F:ATP binding"/>
    <property type="evidence" value="ECO:0007669"/>
    <property type="project" value="UniProtKB-KW"/>
</dbReference>
<dbReference type="GO" id="GO:0016887">
    <property type="term" value="F:ATP hydrolysis activity"/>
    <property type="evidence" value="ECO:0007669"/>
    <property type="project" value="InterPro"/>
</dbReference>
<dbReference type="InterPro" id="IPR050611">
    <property type="entry name" value="ABCF"/>
</dbReference>